<feature type="compositionally biased region" description="Polar residues" evidence="1">
    <location>
        <begin position="48"/>
        <end position="59"/>
    </location>
</feature>
<feature type="compositionally biased region" description="Basic and acidic residues" evidence="1">
    <location>
        <begin position="23"/>
        <end position="47"/>
    </location>
</feature>
<evidence type="ECO:0000313" key="2">
    <source>
        <dbReference type="EMBL" id="CEK87418.1"/>
    </source>
</evidence>
<proteinExistence type="predicted"/>
<feature type="non-terminal residue" evidence="2">
    <location>
        <position position="1"/>
    </location>
</feature>
<reference evidence="2" key="1">
    <citation type="submission" date="2014-12" db="EMBL/GenBank/DDBJ databases">
        <title>Insight into the proteome of Arion vulgaris.</title>
        <authorList>
            <person name="Aradska J."/>
            <person name="Bulat T."/>
            <person name="Smidak R."/>
            <person name="Sarate P."/>
            <person name="Gangsoo J."/>
            <person name="Sialana F."/>
            <person name="Bilban M."/>
            <person name="Lubec G."/>
        </authorList>
    </citation>
    <scope>NUCLEOTIDE SEQUENCE</scope>
    <source>
        <tissue evidence="2">Skin</tissue>
    </source>
</reference>
<dbReference type="EMBL" id="HACG01040553">
    <property type="protein sequence ID" value="CEK87418.1"/>
    <property type="molecule type" value="Transcribed_RNA"/>
</dbReference>
<feature type="region of interest" description="Disordered" evidence="1">
    <location>
        <begin position="1"/>
        <end position="59"/>
    </location>
</feature>
<protein>
    <submittedName>
        <fullName evidence="2">Uncharacterized protein</fullName>
    </submittedName>
</protein>
<accession>A0A0B7B320</accession>
<organism evidence="2">
    <name type="scientific">Arion vulgaris</name>
    <dbReference type="NCBI Taxonomy" id="1028688"/>
    <lineage>
        <taxon>Eukaryota</taxon>
        <taxon>Metazoa</taxon>
        <taxon>Spiralia</taxon>
        <taxon>Lophotrochozoa</taxon>
        <taxon>Mollusca</taxon>
        <taxon>Gastropoda</taxon>
        <taxon>Heterobranchia</taxon>
        <taxon>Euthyneura</taxon>
        <taxon>Panpulmonata</taxon>
        <taxon>Eupulmonata</taxon>
        <taxon>Stylommatophora</taxon>
        <taxon>Helicina</taxon>
        <taxon>Arionoidea</taxon>
        <taxon>Arionidae</taxon>
        <taxon>Arion</taxon>
    </lineage>
</organism>
<gene>
    <name evidence="2" type="primary">ORF159110</name>
</gene>
<dbReference type="AlphaFoldDB" id="A0A0B7B320"/>
<sequence>WSTHGYSMKYNGDCPITQSSQSKPDDLLKDKKIGKEITNKENPHSKGDNQINISLLQTD</sequence>
<name>A0A0B7B320_9EUPU</name>
<evidence type="ECO:0000256" key="1">
    <source>
        <dbReference type="SAM" id="MobiDB-lite"/>
    </source>
</evidence>